<name>A0ABR1B956_POLSC</name>
<proteinExistence type="inferred from homology"/>
<evidence type="ECO:0000256" key="1">
    <source>
        <dbReference type="ARBA" id="ARBA00000721"/>
    </source>
</evidence>
<dbReference type="InterPro" id="IPR029058">
    <property type="entry name" value="AB_hydrolase_fold"/>
</dbReference>
<evidence type="ECO:0000259" key="8">
    <source>
        <dbReference type="Pfam" id="PF00326"/>
    </source>
</evidence>
<sequence length="701" mass="78940">MSNKVDFINNCVKTYRSLVQYPTVLSGEISSGGVGDDIIKILSQWSQRNIEKGEVTKFQKNHLLKLSSGEIIHESIPSDCTQQSLSTFSPTRKLRCVVKEIEHESKTKTYIEIWNHKGLFKNFDISAFDVHGDIYTDGEFGSLEWSQNEEKVVYIAEKKAKKAEPFYKQKSADASKDQNKDILLGDEYLYKPDWGEQLVDKHQPVIGICDITSETLKVLDGIPKNFSPGQVLWAKDGSGIFGVVFENEPRRLGIIYCTNRVAYIFHLNFKGEFKILSDKEKSVRCPRLSPDGKNLFWLQRPVGGAHNGCRELIKFNLETNKKEVLIDIVKQGNKTFSGLYMHNLPPKCFSKDGKKLFFSTLHKMRICSFYLDLETKNIHQIDTGDGSSMILDVNEDMILISSGSFVRPPCLKLSKSITQIEWIPVTIPEFVCPGSTIKEMEFESAHYSKEFAYYNALYFGPTSAASDKKVPLIVYPHGGPHSAAFNDFSLEFSFFVTLGYGILAVNYRGSTGVGQDGVDFLRGKLGDSDVKDMQEAVLQTLDSFPHLDSKNIYLYGKSYGGYLVGQLSANFPDFYRAVANFNGVSDVCSMYTMSDIPDWASVENGFEFDESKILSVEEAGRMIEVSPVQLANKIKAPTLFLVGKKDLRVPFYQGLRMYNALKSRNVKVRLNLYDSNHTLGGVPVHIDSVINSAVWFLENKA</sequence>
<comment type="caution">
    <text evidence="10">The sequence shown here is derived from an EMBL/GenBank/DDBJ whole genome shotgun (WGS) entry which is preliminary data.</text>
</comment>
<evidence type="ECO:0000256" key="3">
    <source>
        <dbReference type="ARBA" id="ARBA00010040"/>
    </source>
</evidence>
<feature type="domain" description="Peptidase S9 prolyl oligopeptidase catalytic" evidence="8">
    <location>
        <begin position="487"/>
        <end position="693"/>
    </location>
</feature>
<dbReference type="Pfam" id="PF19283">
    <property type="entry name" value="APEH_N"/>
    <property type="match status" value="1"/>
</dbReference>
<dbReference type="Gene3D" id="3.40.50.1820">
    <property type="entry name" value="alpha/beta hydrolase"/>
    <property type="match status" value="1"/>
</dbReference>
<evidence type="ECO:0000313" key="11">
    <source>
        <dbReference type="Proteomes" id="UP001359485"/>
    </source>
</evidence>
<evidence type="ECO:0000256" key="6">
    <source>
        <dbReference type="ARBA" id="ARBA00022490"/>
    </source>
</evidence>
<dbReference type="InterPro" id="IPR001375">
    <property type="entry name" value="Peptidase_S9_cat"/>
</dbReference>
<reference evidence="10 11" key="1">
    <citation type="submission" date="2023-09" db="EMBL/GenBank/DDBJ databases">
        <title>Genomes of two closely related lineages of the louse Polyplax serrata with different host specificities.</title>
        <authorList>
            <person name="Martinu J."/>
            <person name="Tarabai H."/>
            <person name="Stefka J."/>
            <person name="Hypsa V."/>
        </authorList>
    </citation>
    <scope>NUCLEOTIDE SEQUENCE [LARGE SCALE GENOMIC DNA]</scope>
    <source>
        <strain evidence="10">98ZLc_SE</strain>
    </source>
</reference>
<dbReference type="EC" id="3.4.19.1" evidence="5"/>
<comment type="subunit">
    <text evidence="4">Homotetramer.</text>
</comment>
<keyword evidence="6" id="KW-0963">Cytoplasm</keyword>
<evidence type="ECO:0000313" key="10">
    <source>
        <dbReference type="EMBL" id="KAK6638311.1"/>
    </source>
</evidence>
<dbReference type="PANTHER" id="PTHR42776">
    <property type="entry name" value="SERINE PEPTIDASE S9 FAMILY MEMBER"/>
    <property type="match status" value="1"/>
</dbReference>
<organism evidence="10 11">
    <name type="scientific">Polyplax serrata</name>
    <name type="common">Common mouse louse</name>
    <dbReference type="NCBI Taxonomy" id="468196"/>
    <lineage>
        <taxon>Eukaryota</taxon>
        <taxon>Metazoa</taxon>
        <taxon>Ecdysozoa</taxon>
        <taxon>Arthropoda</taxon>
        <taxon>Hexapoda</taxon>
        <taxon>Insecta</taxon>
        <taxon>Pterygota</taxon>
        <taxon>Neoptera</taxon>
        <taxon>Paraneoptera</taxon>
        <taxon>Psocodea</taxon>
        <taxon>Troctomorpha</taxon>
        <taxon>Phthiraptera</taxon>
        <taxon>Anoplura</taxon>
        <taxon>Polyplacidae</taxon>
        <taxon>Polyplax</taxon>
    </lineage>
</organism>
<comment type="catalytic activity">
    <reaction evidence="1">
        <text>Cleavage of an N-acetyl or N-formyl amino acid from the N-terminus of a polypeptide.</text>
        <dbReference type="EC" id="3.4.19.1"/>
    </reaction>
</comment>
<accession>A0ABR1B956</accession>
<evidence type="ECO:0000259" key="9">
    <source>
        <dbReference type="Pfam" id="PF19283"/>
    </source>
</evidence>
<dbReference type="SUPFAM" id="SSF53474">
    <property type="entry name" value="alpha/beta-Hydrolases"/>
    <property type="match status" value="1"/>
</dbReference>
<comment type="similarity">
    <text evidence="3">Belongs to the peptidase S9C family.</text>
</comment>
<evidence type="ECO:0000256" key="2">
    <source>
        <dbReference type="ARBA" id="ARBA00004496"/>
    </source>
</evidence>
<evidence type="ECO:0000256" key="4">
    <source>
        <dbReference type="ARBA" id="ARBA00011881"/>
    </source>
</evidence>
<keyword evidence="7" id="KW-0378">Hydrolase</keyword>
<keyword evidence="11" id="KW-1185">Reference proteome</keyword>
<dbReference type="InterPro" id="IPR045550">
    <property type="entry name" value="AARE_N"/>
</dbReference>
<dbReference type="EMBL" id="JAWJWF010000002">
    <property type="protein sequence ID" value="KAK6638311.1"/>
    <property type="molecule type" value="Genomic_DNA"/>
</dbReference>
<protein>
    <recommendedName>
        <fullName evidence="5">acylaminoacyl-peptidase</fullName>
        <ecNumber evidence="5">3.4.19.1</ecNumber>
    </recommendedName>
</protein>
<dbReference type="Proteomes" id="UP001359485">
    <property type="component" value="Unassembled WGS sequence"/>
</dbReference>
<dbReference type="Pfam" id="PF00326">
    <property type="entry name" value="Peptidase_S9"/>
    <property type="match status" value="1"/>
</dbReference>
<dbReference type="PANTHER" id="PTHR42776:SF4">
    <property type="entry name" value="ACYLAMINO-ACID-RELEASING ENZYME"/>
    <property type="match status" value="1"/>
</dbReference>
<evidence type="ECO:0000256" key="7">
    <source>
        <dbReference type="ARBA" id="ARBA00022801"/>
    </source>
</evidence>
<feature type="domain" description="Acylamino-acid-releasing enzyme N-terminal" evidence="9">
    <location>
        <begin position="40"/>
        <end position="419"/>
    </location>
</feature>
<comment type="subcellular location">
    <subcellularLocation>
        <location evidence="2">Cytoplasm</location>
    </subcellularLocation>
</comment>
<dbReference type="SUPFAM" id="SSF82171">
    <property type="entry name" value="DPP6 N-terminal domain-like"/>
    <property type="match status" value="1"/>
</dbReference>
<gene>
    <name evidence="10" type="ORF">RUM44_008740</name>
</gene>
<evidence type="ECO:0000256" key="5">
    <source>
        <dbReference type="ARBA" id="ARBA00012917"/>
    </source>
</evidence>